<organism evidence="1">
    <name type="scientific">mine drainage metagenome</name>
    <dbReference type="NCBI Taxonomy" id="410659"/>
    <lineage>
        <taxon>unclassified sequences</taxon>
        <taxon>metagenomes</taxon>
        <taxon>ecological metagenomes</taxon>
    </lineage>
</organism>
<feature type="non-terminal residue" evidence="1">
    <location>
        <position position="132"/>
    </location>
</feature>
<feature type="non-terminal residue" evidence="1">
    <location>
        <position position="1"/>
    </location>
</feature>
<reference evidence="1" key="1">
    <citation type="submission" date="2013-08" db="EMBL/GenBank/DDBJ databases">
        <authorList>
            <person name="Mendez C."/>
            <person name="Richter M."/>
            <person name="Ferrer M."/>
            <person name="Sanchez J."/>
        </authorList>
    </citation>
    <scope>NUCLEOTIDE SEQUENCE</scope>
</reference>
<dbReference type="InterPro" id="IPR027417">
    <property type="entry name" value="P-loop_NTPase"/>
</dbReference>
<sequence>GEQRELWVVDEAGMISARDMQRLLEKADRERAVVILAGDTQQLGSVEAGEAFDQIRERFGSADLTNIKRQKNSQLRSAIYDAIRGDAKAALDKVPVTELKTRGERVDEIARLYMSRSAEQRASTIVLAPGKD</sequence>
<comment type="caution">
    <text evidence="1">The sequence shown here is derived from an EMBL/GenBank/DDBJ whole genome shotgun (WGS) entry which is preliminary data.</text>
</comment>
<proteinExistence type="predicted"/>
<accession>T1BY18</accession>
<dbReference type="AlphaFoldDB" id="T1BY18"/>
<protein>
    <submittedName>
        <fullName evidence="1">Conjugative transfer protein TraA</fullName>
    </submittedName>
</protein>
<dbReference type="Gene3D" id="3.40.50.300">
    <property type="entry name" value="P-loop containing nucleotide triphosphate hydrolases"/>
    <property type="match status" value="1"/>
</dbReference>
<reference evidence="1" key="2">
    <citation type="journal article" date="2014" name="ISME J.">
        <title>Microbial stratification in low pH oxic and suboxic macroscopic growths along an acid mine drainage.</title>
        <authorList>
            <person name="Mendez-Garcia C."/>
            <person name="Mesa V."/>
            <person name="Sprenger R.R."/>
            <person name="Richter M."/>
            <person name="Diez M.S."/>
            <person name="Solano J."/>
            <person name="Bargiela R."/>
            <person name="Golyshina O.V."/>
            <person name="Manteca A."/>
            <person name="Ramos J.L."/>
            <person name="Gallego J.R."/>
            <person name="Llorente I."/>
            <person name="Martins Dos Santos V.A."/>
            <person name="Jensen O.N."/>
            <person name="Pelaez A.I."/>
            <person name="Sanchez J."/>
            <person name="Ferrer M."/>
        </authorList>
    </citation>
    <scope>NUCLEOTIDE SEQUENCE</scope>
</reference>
<gene>
    <name evidence="1" type="ORF">B1A_10735</name>
</gene>
<evidence type="ECO:0000313" key="1">
    <source>
        <dbReference type="EMBL" id="EQD58595.1"/>
    </source>
</evidence>
<name>T1BY18_9ZZZZ</name>
<dbReference type="EMBL" id="AUZX01007647">
    <property type="protein sequence ID" value="EQD58595.1"/>
    <property type="molecule type" value="Genomic_DNA"/>
</dbReference>
<dbReference type="Pfam" id="PF13604">
    <property type="entry name" value="AAA_30"/>
    <property type="match status" value="1"/>
</dbReference>
<dbReference type="SUPFAM" id="SSF52540">
    <property type="entry name" value="P-loop containing nucleoside triphosphate hydrolases"/>
    <property type="match status" value="1"/>
</dbReference>